<dbReference type="EMBL" id="CM051405">
    <property type="protein sequence ID" value="KAJ4705158.1"/>
    <property type="molecule type" value="Genomic_DNA"/>
</dbReference>
<dbReference type="Proteomes" id="UP001164539">
    <property type="component" value="Chromosome 12"/>
</dbReference>
<organism evidence="1 2">
    <name type="scientific">Melia azedarach</name>
    <name type="common">Chinaberry tree</name>
    <dbReference type="NCBI Taxonomy" id="155640"/>
    <lineage>
        <taxon>Eukaryota</taxon>
        <taxon>Viridiplantae</taxon>
        <taxon>Streptophyta</taxon>
        <taxon>Embryophyta</taxon>
        <taxon>Tracheophyta</taxon>
        <taxon>Spermatophyta</taxon>
        <taxon>Magnoliopsida</taxon>
        <taxon>eudicotyledons</taxon>
        <taxon>Gunneridae</taxon>
        <taxon>Pentapetalae</taxon>
        <taxon>rosids</taxon>
        <taxon>malvids</taxon>
        <taxon>Sapindales</taxon>
        <taxon>Meliaceae</taxon>
        <taxon>Melia</taxon>
    </lineage>
</organism>
<gene>
    <name evidence="1" type="ORF">OWV82_021975</name>
</gene>
<protein>
    <submittedName>
        <fullName evidence="1">Pleiotropic drug resistance ABC transporter</fullName>
    </submittedName>
</protein>
<proteinExistence type="predicted"/>
<comment type="caution">
    <text evidence="1">The sequence shown here is derived from an EMBL/GenBank/DDBJ whole genome shotgun (WGS) entry which is preliminary data.</text>
</comment>
<keyword evidence="2" id="KW-1185">Reference proteome</keyword>
<name>A0ACC1X3E9_MELAZ</name>
<accession>A0ACC1X3E9</accession>
<reference evidence="1 2" key="1">
    <citation type="journal article" date="2023" name="Science">
        <title>Complex scaffold remodeling in plant triterpene biosynthesis.</title>
        <authorList>
            <person name="De La Pena R."/>
            <person name="Hodgson H."/>
            <person name="Liu J.C."/>
            <person name="Stephenson M.J."/>
            <person name="Martin A.C."/>
            <person name="Owen C."/>
            <person name="Harkess A."/>
            <person name="Leebens-Mack J."/>
            <person name="Jimenez L.E."/>
            <person name="Osbourn A."/>
            <person name="Sattely E.S."/>
        </authorList>
    </citation>
    <scope>NUCLEOTIDE SEQUENCE [LARGE SCALE GENOMIC DNA]</scope>
    <source>
        <strain evidence="2">cv. JPN11</strain>
        <tissue evidence="1">Leaf</tissue>
    </source>
</reference>
<evidence type="ECO:0000313" key="2">
    <source>
        <dbReference type="Proteomes" id="UP001164539"/>
    </source>
</evidence>
<evidence type="ECO:0000313" key="1">
    <source>
        <dbReference type="EMBL" id="KAJ4705158.1"/>
    </source>
</evidence>
<sequence>MSGIIAEDLARSVSGRQSLTSSSRRSWMASASIREAWNANDNVFNRSERQDDEEELRWASIERLPTYDRLRKGMMRQVLENGRIVHGEIDVTNLGLQDKKQLMEGILKIVEEDNEKFLRRLRHRTDRVGIEVPKIEVRYEHLNIEGDVHVGSRALPTLLNVALNTIESALGLLRIVPSKKRKVQILKDISGMIKPSRMTLVLGPPGAGKTTLMLALAGKLDKDLRSTGKITYCGHEFREFVPQRTCAYISQHDLHYGEMTVRETLDFSGRCLGVGTRYELLAELSRREKEAGIKPDPEIDAFMKATAVVGQETNLVTDYVLKILGLDICADIMVGDEMRRGISGGQRKRVTTGEMLVGPAKVLLMDEISTGLDSSTTFQICKFMKQMVHIMDVTMAISLLQPAPETYELFDDIILLSEGQVVYQGPREHVTEFFEFMGFKCPNRKGIADFLQEVTSKKDQEQYWYRKNQPYRYIPASEFVEGFSSFQVGQQIASELKVPYDKSKVHPAALVKKKYGISNMELFKACFDREWLLMKRNSFVFIFKIFQITIMSLIAMTVFFRTEMSVGEVKDGTKFFGALFFSLLNVMFNGLAELAMTVQRLPVFYKQRDHLFYPSWAFALPIYLLKIPLSFLESTIWIVLTYYTIGFAPAASRFFRQYLAFFSIHQMALSLFRFIAALGRTEVIANTLGTFGLLLVFVLGGFIVAKDDIHSFMIWGFYSSPMMYGQNAILINEFLDDRWGANNTDPSISQPTVGKVLLDSRGFYTKNYWYWICIAALFGFSVLFNALFVAALTFLNPIGDSKATIIEENGDKKNKKPASGQETEGMQMAARSSSEIGEAAEHEPKRGMILPFEPLSLAFNHMNYYVDMPPEMRNQGFEEDRLQLLHGVSGAFRPGILTALVGVSGAGKTTLMDVLAGRKTGGYIEGDISISGYPKNQETFARVSGYCEQNDIHSPHVTVYESLLYSAWLRLSSDIDTKKRKMFVDEVMELVELKPLRDALVGLPGVDGLSTEQRKRLTIAVELVANPSIIFMDEPTSGLDARAAAIVMRTVRNTVDTGRTVVCTIHQPSIDIFEAFDELLLMKRGGRVIYAGPLGHYSHKLVEYFEAIPGVPKIKEGYNPATWMLEVSATSAESQLGVDFAEIYANSSLYQRNQELIKELSTPAPGSKDLYFPTKFSQSFFTQCKACFWKQHWSYWRHPQYNFIRFAMTIIIAIIFGLVFWDKGQKIAKQQDLLNLFGAMYAAVLFLGSSNAATVQPVVAVERTVFYRERAAGMYSAFPYAFAQVAIEIIYVTIQAVIYNVLLYAMIGFVWDAGKFFLFMYFMWTCFIYFTLYGMMVVALTPGHQIAAILMSFFLSFWNLFSGFLISRKDIPVWWRWYYWLSPVSWTLYGLVTCQVGDIDTPLTIPGQNVAPTTVKKYIKDSYDFDKDFLPVVAVVHLAWVLLFVFVFAYGIRFLNFQRR</sequence>